<dbReference type="AlphaFoldDB" id="A0A0N0U5B0"/>
<dbReference type="PANTHER" id="PTHR24408">
    <property type="entry name" value="ZINC FINGER PROTEIN"/>
    <property type="match status" value="1"/>
</dbReference>
<dbReference type="PROSITE" id="PS00028">
    <property type="entry name" value="ZINC_FINGER_C2H2_1"/>
    <property type="match status" value="2"/>
</dbReference>
<keyword evidence="2" id="KW-0677">Repeat</keyword>
<dbReference type="OrthoDB" id="10004641at2759"/>
<evidence type="ECO:0000313" key="8">
    <source>
        <dbReference type="Proteomes" id="UP000053105"/>
    </source>
</evidence>
<proteinExistence type="predicted"/>
<organism evidence="7 8">
    <name type="scientific">Melipona quadrifasciata</name>
    <dbReference type="NCBI Taxonomy" id="166423"/>
    <lineage>
        <taxon>Eukaryota</taxon>
        <taxon>Metazoa</taxon>
        <taxon>Ecdysozoa</taxon>
        <taxon>Arthropoda</taxon>
        <taxon>Hexapoda</taxon>
        <taxon>Insecta</taxon>
        <taxon>Pterygota</taxon>
        <taxon>Neoptera</taxon>
        <taxon>Endopterygota</taxon>
        <taxon>Hymenoptera</taxon>
        <taxon>Apocrita</taxon>
        <taxon>Aculeata</taxon>
        <taxon>Apoidea</taxon>
        <taxon>Anthophila</taxon>
        <taxon>Apidae</taxon>
        <taxon>Melipona</taxon>
    </lineage>
</organism>
<evidence type="ECO:0000256" key="4">
    <source>
        <dbReference type="ARBA" id="ARBA00022833"/>
    </source>
</evidence>
<keyword evidence="8" id="KW-1185">Reference proteome</keyword>
<keyword evidence="1" id="KW-0479">Metal-binding</keyword>
<dbReference type="InterPro" id="IPR013087">
    <property type="entry name" value="Znf_C2H2_type"/>
</dbReference>
<protein>
    <submittedName>
        <fullName evidence="7">Longitudinals lacking protein, isoform G</fullName>
    </submittedName>
</protein>
<sequence>MRQNFVHVSVLPQHHAYEVQPAQPSEERTRLRDQDLKLPNDFSFFRIVSSYINDKAATGRCSVREKKEREETMRVRTAQNTFYIGLIYMVFPDSFEVLPQPCDLSVVYMGVPHEQQRKFRCQFCGKGYRWKSTMRRHEMVECGGKPPAFQCPMCPYKARQRGNLTVHYKRHHQKIEMRKEKDSLGDFSKRSPVFLISVFTDARIDLRTNLGYTRAQFPLYLPLVKFEATAFAVFYTRTNRSIAIDFVWSCETISNINAVTGGMFNNISAMITIIVDQRSKFNLVAKLKEEQRNECICMPNEEKSLALFVCYWLLCPTDRNTIEVQQAISVTSSSKNRGIFQPVQTTRGQLTYKCPNCNRFYMRMSCLKRHLRVECGQAPKYQCEICQGWFKYKHNLATHMKIHVEEPKHHCGLCPKRFHRRDKLLKHQKKLHKILLTLNSSSSVSDFSGGPVRWKLAIEVTPYQCPKCFKYFKSSKSCSNHRNTCGTDKKFRCAFCDYRSHQKNNVLRHLGTQHPEASQKERVHWVLKIDEKIAFSSNVTYE</sequence>
<keyword evidence="4" id="KW-0862">Zinc</keyword>
<dbReference type="Gene3D" id="3.30.160.60">
    <property type="entry name" value="Classic Zinc Finger"/>
    <property type="match status" value="4"/>
</dbReference>
<evidence type="ECO:0000259" key="6">
    <source>
        <dbReference type="PROSITE" id="PS50157"/>
    </source>
</evidence>
<name>A0A0N0U5B0_9HYME</name>
<dbReference type="SUPFAM" id="SSF57667">
    <property type="entry name" value="beta-beta-alpha zinc fingers"/>
    <property type="match status" value="4"/>
</dbReference>
<dbReference type="GO" id="GO:0008270">
    <property type="term" value="F:zinc ion binding"/>
    <property type="evidence" value="ECO:0007669"/>
    <property type="project" value="UniProtKB-KW"/>
</dbReference>
<dbReference type="EMBL" id="KQ435783">
    <property type="protein sequence ID" value="KOX74702.1"/>
    <property type="molecule type" value="Genomic_DNA"/>
</dbReference>
<reference evidence="7 8" key="1">
    <citation type="submission" date="2015-07" db="EMBL/GenBank/DDBJ databases">
        <title>The genome of Melipona quadrifasciata.</title>
        <authorList>
            <person name="Pan H."/>
            <person name="Kapheim K."/>
        </authorList>
    </citation>
    <scope>NUCLEOTIDE SEQUENCE [LARGE SCALE GENOMIC DNA]</scope>
    <source>
        <strain evidence="7">0111107301</strain>
        <tissue evidence="7">Whole body</tissue>
    </source>
</reference>
<feature type="domain" description="C2H2-type" evidence="6">
    <location>
        <begin position="381"/>
        <end position="408"/>
    </location>
</feature>
<feature type="domain" description="C2H2-type" evidence="6">
    <location>
        <begin position="119"/>
        <end position="146"/>
    </location>
</feature>
<feature type="domain" description="C2H2-type" evidence="6">
    <location>
        <begin position="409"/>
        <end position="432"/>
    </location>
</feature>
<accession>A0A0N0U5B0</accession>
<dbReference type="PROSITE" id="PS50157">
    <property type="entry name" value="ZINC_FINGER_C2H2_2"/>
    <property type="match status" value="4"/>
</dbReference>
<dbReference type="PANTHER" id="PTHR24408:SF58">
    <property type="entry name" value="TRANSCRIPTION FACTOR (TFIIIA), PUTATIVE (AFU_ORTHOLOGUE AFUA_1G05150)-RELATED"/>
    <property type="match status" value="1"/>
</dbReference>
<evidence type="ECO:0000256" key="2">
    <source>
        <dbReference type="ARBA" id="ARBA00022737"/>
    </source>
</evidence>
<evidence type="ECO:0000256" key="1">
    <source>
        <dbReference type="ARBA" id="ARBA00022723"/>
    </source>
</evidence>
<evidence type="ECO:0000256" key="3">
    <source>
        <dbReference type="ARBA" id="ARBA00022771"/>
    </source>
</evidence>
<dbReference type="SMART" id="SM00355">
    <property type="entry name" value="ZnF_C2H2"/>
    <property type="match status" value="7"/>
</dbReference>
<dbReference type="STRING" id="166423.A0A0N0U5B0"/>
<dbReference type="Proteomes" id="UP000053105">
    <property type="component" value="Unassembled WGS sequence"/>
</dbReference>
<evidence type="ECO:0000313" key="7">
    <source>
        <dbReference type="EMBL" id="KOX74702.1"/>
    </source>
</evidence>
<dbReference type="GO" id="GO:0005634">
    <property type="term" value="C:nucleus"/>
    <property type="evidence" value="ECO:0007669"/>
    <property type="project" value="TreeGrafter"/>
</dbReference>
<dbReference type="GO" id="GO:0000981">
    <property type="term" value="F:DNA-binding transcription factor activity, RNA polymerase II-specific"/>
    <property type="evidence" value="ECO:0007669"/>
    <property type="project" value="TreeGrafter"/>
</dbReference>
<keyword evidence="3 5" id="KW-0863">Zinc-finger</keyword>
<dbReference type="Pfam" id="PF13894">
    <property type="entry name" value="zf-C2H2_4"/>
    <property type="match status" value="1"/>
</dbReference>
<dbReference type="GO" id="GO:0043565">
    <property type="term" value="F:sequence-specific DNA binding"/>
    <property type="evidence" value="ECO:0007669"/>
    <property type="project" value="TreeGrafter"/>
</dbReference>
<gene>
    <name evidence="7" type="ORF">WN51_13137</name>
</gene>
<dbReference type="InterPro" id="IPR036236">
    <property type="entry name" value="Znf_C2H2_sf"/>
</dbReference>
<evidence type="ECO:0000256" key="5">
    <source>
        <dbReference type="PROSITE-ProRule" id="PRU00042"/>
    </source>
</evidence>
<feature type="domain" description="C2H2-type" evidence="6">
    <location>
        <begin position="352"/>
        <end position="379"/>
    </location>
</feature>
<dbReference type="Pfam" id="PF00096">
    <property type="entry name" value="zf-C2H2"/>
    <property type="match status" value="1"/>
</dbReference>